<comment type="caution">
    <text evidence="2">The sequence shown here is derived from an EMBL/GenBank/DDBJ whole genome shotgun (WGS) entry which is preliminary data.</text>
</comment>
<evidence type="ECO:0000313" key="3">
    <source>
        <dbReference type="Proteomes" id="UP000315914"/>
    </source>
</evidence>
<dbReference type="EMBL" id="VITW01000002">
    <property type="protein sequence ID" value="TWB80801.1"/>
    <property type="molecule type" value="Genomic_DNA"/>
</dbReference>
<proteinExistence type="predicted"/>
<organism evidence="2 3">
    <name type="scientific">Bradyrhizobium sacchari</name>
    <dbReference type="NCBI Taxonomy" id="1399419"/>
    <lineage>
        <taxon>Bacteria</taxon>
        <taxon>Pseudomonadati</taxon>
        <taxon>Pseudomonadota</taxon>
        <taxon>Alphaproteobacteria</taxon>
        <taxon>Hyphomicrobiales</taxon>
        <taxon>Nitrobacteraceae</taxon>
        <taxon>Bradyrhizobium</taxon>
    </lineage>
</organism>
<protein>
    <submittedName>
        <fullName evidence="2">Uncharacterized protein</fullName>
    </submittedName>
</protein>
<dbReference type="AlphaFoldDB" id="A0A560IZN0"/>
<evidence type="ECO:0000256" key="1">
    <source>
        <dbReference type="SAM" id="MobiDB-lite"/>
    </source>
</evidence>
<reference evidence="2 3" key="1">
    <citation type="submission" date="2019-06" db="EMBL/GenBank/DDBJ databases">
        <title>Genomic Encyclopedia of Type Strains, Phase IV (KMG-V): Genome sequencing to study the core and pangenomes of soil and plant-associated prokaryotes.</title>
        <authorList>
            <person name="Whitman W."/>
        </authorList>
    </citation>
    <scope>NUCLEOTIDE SEQUENCE [LARGE SCALE GENOMIC DNA]</scope>
    <source>
        <strain evidence="2 3">BR 10556</strain>
    </source>
</reference>
<accession>A0A560IZN0</accession>
<feature type="region of interest" description="Disordered" evidence="1">
    <location>
        <begin position="79"/>
        <end position="100"/>
    </location>
</feature>
<sequence>MVEVVAVLNLSQRLCRAHSCHACPTGAGDSPGVPFGPRPYRPFSGGSRATIRSLRSPTSTRNGLFAIFFRLPLSGGIPREATRSLSPPSSADAGGQEAAGQSLRRSEIAIKAAMVVGLNIAHEIHHVPNRFVHPHQRWHLYRHHQDARDRCQGAPRPLYVHEQRLNGGGQHGKFILSYSPDLINRKPVESRHIRNDLTKLILDHSSRARRGVASAVVACSESNDHASVPRALNRLVTL</sequence>
<evidence type="ECO:0000313" key="2">
    <source>
        <dbReference type="EMBL" id="TWB80801.1"/>
    </source>
</evidence>
<dbReference type="Proteomes" id="UP000315914">
    <property type="component" value="Unassembled WGS sequence"/>
</dbReference>
<name>A0A560IZN0_9BRAD</name>
<keyword evidence="3" id="KW-1185">Reference proteome</keyword>
<gene>
    <name evidence="2" type="ORF">FBZ95_10218</name>
</gene>